<protein>
    <submittedName>
        <fullName evidence="2">Uncharacterized protein</fullName>
    </submittedName>
</protein>
<evidence type="ECO:0000313" key="2">
    <source>
        <dbReference type="EMBL" id="MBR1369615.1"/>
    </source>
</evidence>
<reference evidence="2" key="1">
    <citation type="submission" date="2014-12" db="EMBL/GenBank/DDBJ databases">
        <authorList>
            <person name="Huang H.-H."/>
            <person name="Chen S.-C."/>
            <person name="Lai M.-C."/>
        </authorList>
    </citation>
    <scope>NUCLEOTIDE SEQUENCE</scope>
    <source>
        <strain evidence="2">K1F9705b</strain>
    </source>
</reference>
<accession>A0A8J7WAH4</accession>
<keyword evidence="1" id="KW-0812">Transmembrane</keyword>
<name>A0A8J7WAH4_9EURY</name>
<keyword evidence="3" id="KW-1185">Reference proteome</keyword>
<evidence type="ECO:0000313" key="3">
    <source>
        <dbReference type="Proteomes" id="UP000730161"/>
    </source>
</evidence>
<organism evidence="2 3">
    <name type="scientific">Methanocalculus chunghsingensis</name>
    <dbReference type="NCBI Taxonomy" id="156457"/>
    <lineage>
        <taxon>Archaea</taxon>
        <taxon>Methanobacteriati</taxon>
        <taxon>Methanobacteriota</taxon>
        <taxon>Stenosarchaea group</taxon>
        <taxon>Methanomicrobia</taxon>
        <taxon>Methanomicrobiales</taxon>
        <taxon>Methanocalculaceae</taxon>
        <taxon>Methanocalculus</taxon>
    </lineage>
</organism>
<dbReference type="EMBL" id="JWHL01000015">
    <property type="protein sequence ID" value="MBR1369615.1"/>
    <property type="molecule type" value="Genomic_DNA"/>
</dbReference>
<proteinExistence type="predicted"/>
<sequence>MNEQIGKKEIPHKTRSCIRNHPIAAIASAFGAGAVIGLMIGGGGRTRTGTGQKGGGLLSWTFARATPLVISYMTSLIMPYLFFLLFRRKRG</sequence>
<dbReference type="AlphaFoldDB" id="A0A8J7WAH4"/>
<dbReference type="Proteomes" id="UP000730161">
    <property type="component" value="Unassembled WGS sequence"/>
</dbReference>
<evidence type="ECO:0000256" key="1">
    <source>
        <dbReference type="SAM" id="Phobius"/>
    </source>
</evidence>
<feature type="transmembrane region" description="Helical" evidence="1">
    <location>
        <begin position="62"/>
        <end position="86"/>
    </location>
</feature>
<comment type="caution">
    <text evidence="2">The sequence shown here is derived from an EMBL/GenBank/DDBJ whole genome shotgun (WGS) entry which is preliminary data.</text>
</comment>
<keyword evidence="1" id="KW-1133">Transmembrane helix</keyword>
<gene>
    <name evidence="2" type="ORF">RJ53_09020</name>
</gene>
<feature type="transmembrane region" description="Helical" evidence="1">
    <location>
        <begin position="21"/>
        <end position="42"/>
    </location>
</feature>
<keyword evidence="1" id="KW-0472">Membrane</keyword>
<dbReference type="RefSeq" id="WP_211531338.1">
    <property type="nucleotide sequence ID" value="NZ_JWHL01000015.1"/>
</dbReference>